<feature type="binding site" evidence="4">
    <location>
        <position position="118"/>
    </location>
    <ligand>
        <name>Zn(2+)</name>
        <dbReference type="ChEBI" id="CHEBI:29105"/>
    </ligand>
</feature>
<dbReference type="Gene3D" id="3.30.1600.10">
    <property type="entry name" value="SIR2/SIRT2 'Small Domain"/>
    <property type="match status" value="1"/>
</dbReference>
<dbReference type="GO" id="GO:0017136">
    <property type="term" value="F:histone deacetylase activity, NAD-dependent"/>
    <property type="evidence" value="ECO:0007669"/>
    <property type="project" value="TreeGrafter"/>
</dbReference>
<dbReference type="Proteomes" id="UP000334990">
    <property type="component" value="Unassembled WGS sequence"/>
</dbReference>
<feature type="binding site" evidence="4">
    <location>
        <position position="140"/>
    </location>
    <ligand>
        <name>Zn(2+)</name>
        <dbReference type="ChEBI" id="CHEBI:29105"/>
    </ligand>
</feature>
<protein>
    <recommendedName>
        <fullName evidence="1">protein acetyllysine N-acetyltransferase</fullName>
        <ecNumber evidence="1">2.3.1.286</ecNumber>
    </recommendedName>
</protein>
<dbReference type="InterPro" id="IPR050134">
    <property type="entry name" value="NAD-dep_sirtuin_deacylases"/>
</dbReference>
<keyword evidence="2" id="KW-0808">Transferase</keyword>
<dbReference type="GO" id="GO:0070403">
    <property type="term" value="F:NAD+ binding"/>
    <property type="evidence" value="ECO:0007669"/>
    <property type="project" value="InterPro"/>
</dbReference>
<dbReference type="AlphaFoldDB" id="A0A5M3VRD9"/>
<keyword evidence="7" id="KW-1185">Reference proteome</keyword>
<dbReference type="EC" id="2.3.1.286" evidence="1"/>
<name>A0A5M3VRD9_9ACTN</name>
<feature type="binding site" evidence="4">
    <location>
        <position position="115"/>
    </location>
    <ligand>
        <name>Zn(2+)</name>
        <dbReference type="ChEBI" id="CHEBI:29105"/>
    </ligand>
</feature>
<feature type="active site" description="Proton acceptor" evidence="4">
    <location>
        <position position="107"/>
    </location>
</feature>
<dbReference type="OrthoDB" id="9800582at2"/>
<feature type="binding site" evidence="4">
    <location>
        <position position="143"/>
    </location>
    <ligand>
        <name>Zn(2+)</name>
        <dbReference type="ChEBI" id="CHEBI:29105"/>
    </ligand>
</feature>
<dbReference type="SUPFAM" id="SSF52467">
    <property type="entry name" value="DHS-like NAD/FAD-binding domain"/>
    <property type="match status" value="1"/>
</dbReference>
<feature type="domain" description="Deacetylase sirtuin-type" evidence="5">
    <location>
        <begin position="1"/>
        <end position="238"/>
    </location>
</feature>
<dbReference type="Pfam" id="PF02146">
    <property type="entry name" value="SIR2"/>
    <property type="match status" value="1"/>
</dbReference>
<dbReference type="Gene3D" id="3.40.50.1220">
    <property type="entry name" value="TPP-binding domain"/>
    <property type="match status" value="1"/>
</dbReference>
<dbReference type="PANTHER" id="PTHR11085">
    <property type="entry name" value="NAD-DEPENDENT PROTEIN DEACYLASE SIRTUIN-5, MITOCHONDRIAL-RELATED"/>
    <property type="match status" value="1"/>
</dbReference>
<keyword evidence="4" id="KW-0479">Metal-binding</keyword>
<evidence type="ECO:0000256" key="2">
    <source>
        <dbReference type="ARBA" id="ARBA00022679"/>
    </source>
</evidence>
<evidence type="ECO:0000256" key="4">
    <source>
        <dbReference type="PROSITE-ProRule" id="PRU00236"/>
    </source>
</evidence>
<dbReference type="InterPro" id="IPR026591">
    <property type="entry name" value="Sirtuin_cat_small_dom_sf"/>
</dbReference>
<dbReference type="RefSeq" id="WP_155335782.1">
    <property type="nucleotide sequence ID" value="NZ_BAAABN010000042.1"/>
</dbReference>
<evidence type="ECO:0000313" key="6">
    <source>
        <dbReference type="EMBL" id="GER99366.1"/>
    </source>
</evidence>
<gene>
    <name evidence="6" type="primary">cobB2</name>
    <name evidence="6" type="ORF">Acor_14300</name>
</gene>
<comment type="caution">
    <text evidence="6">The sequence shown here is derived from an EMBL/GenBank/DDBJ whole genome shotgun (WGS) entry which is preliminary data.</text>
</comment>
<organism evidence="6 7">
    <name type="scientific">Acrocarpospora corrugata</name>
    <dbReference type="NCBI Taxonomy" id="35763"/>
    <lineage>
        <taxon>Bacteria</taxon>
        <taxon>Bacillati</taxon>
        <taxon>Actinomycetota</taxon>
        <taxon>Actinomycetes</taxon>
        <taxon>Streptosporangiales</taxon>
        <taxon>Streptosporangiaceae</taxon>
        <taxon>Acrocarpospora</taxon>
    </lineage>
</organism>
<proteinExistence type="predicted"/>
<evidence type="ECO:0000256" key="3">
    <source>
        <dbReference type="ARBA" id="ARBA00023027"/>
    </source>
</evidence>
<dbReference type="InterPro" id="IPR003000">
    <property type="entry name" value="Sirtuin"/>
</dbReference>
<sequence length="240" mass="25840">MITVMTGAGISTESGIPDYRGPQGLWRADPDYQRLVTIGYYLGDPEIRRRSWEFRRSSPAWEAEPNPGHLALVTLERAGRLDRLITQNVDGLHQRAGSAPDKVLELHGNMFGVVCVKCAVGTTLREALDRIDGGENDPDCRDCGGILKTATVMFGEALPQGPLDEAVRAAERSAVFVVVGTSLQVQPAAGLVGLAVESGAQLIIVNAGATPYDELASEVIRDPISVALPRLVNRLITEDR</sequence>
<keyword evidence="3" id="KW-0520">NAD</keyword>
<dbReference type="InterPro" id="IPR026590">
    <property type="entry name" value="Ssirtuin_cat_dom"/>
</dbReference>
<dbReference type="CDD" id="cd01407">
    <property type="entry name" value="SIR2-fam"/>
    <property type="match status" value="1"/>
</dbReference>
<evidence type="ECO:0000313" key="7">
    <source>
        <dbReference type="Proteomes" id="UP000334990"/>
    </source>
</evidence>
<keyword evidence="4" id="KW-0862">Zinc</keyword>
<evidence type="ECO:0000259" key="5">
    <source>
        <dbReference type="PROSITE" id="PS50305"/>
    </source>
</evidence>
<dbReference type="InterPro" id="IPR029035">
    <property type="entry name" value="DHS-like_NAD/FAD-binding_dom"/>
</dbReference>
<evidence type="ECO:0000256" key="1">
    <source>
        <dbReference type="ARBA" id="ARBA00012928"/>
    </source>
</evidence>
<dbReference type="GO" id="GO:0046872">
    <property type="term" value="F:metal ion binding"/>
    <property type="evidence" value="ECO:0007669"/>
    <property type="project" value="UniProtKB-KW"/>
</dbReference>
<dbReference type="PROSITE" id="PS50305">
    <property type="entry name" value="SIRTUIN"/>
    <property type="match status" value="1"/>
</dbReference>
<reference evidence="6 7" key="1">
    <citation type="submission" date="2019-10" db="EMBL/GenBank/DDBJ databases">
        <title>Whole genome shotgun sequence of Acrocarpospora corrugata NBRC 13972.</title>
        <authorList>
            <person name="Ichikawa N."/>
            <person name="Kimura A."/>
            <person name="Kitahashi Y."/>
            <person name="Komaki H."/>
            <person name="Oguchi A."/>
        </authorList>
    </citation>
    <scope>NUCLEOTIDE SEQUENCE [LARGE SCALE GENOMIC DNA]</scope>
    <source>
        <strain evidence="6 7">NBRC 13972</strain>
    </source>
</reference>
<dbReference type="EMBL" id="BLAD01000040">
    <property type="protein sequence ID" value="GER99366.1"/>
    <property type="molecule type" value="Genomic_DNA"/>
</dbReference>
<accession>A0A5M3VRD9</accession>
<dbReference type="PANTHER" id="PTHR11085:SF4">
    <property type="entry name" value="NAD-DEPENDENT PROTEIN DEACYLASE"/>
    <property type="match status" value="1"/>
</dbReference>